<dbReference type="KEGG" id="acae:HYG86_01075"/>
<feature type="region of interest" description="Disordered" evidence="1">
    <location>
        <begin position="27"/>
        <end position="91"/>
    </location>
</feature>
<reference evidence="3 4" key="1">
    <citation type="submission" date="2020-07" db="EMBL/GenBank/DDBJ databases">
        <title>Alkalicella. sp. LB2 genome.</title>
        <authorList>
            <person name="Postec A."/>
            <person name="Quemeneur M."/>
        </authorList>
    </citation>
    <scope>NUCLEOTIDE SEQUENCE [LARGE SCALE GENOMIC DNA]</scope>
    <source>
        <strain evidence="3 4">LB2</strain>
    </source>
</reference>
<dbReference type="Pfam" id="PF09580">
    <property type="entry name" value="Spore_YhcN_YlaJ"/>
    <property type="match status" value="1"/>
</dbReference>
<keyword evidence="3" id="KW-0449">Lipoprotein</keyword>
<gene>
    <name evidence="3" type="ORF">HYG86_01075</name>
</gene>
<protein>
    <submittedName>
        <fullName evidence="3">YhcN/YlaJ family sporulation lipoprotein</fullName>
    </submittedName>
</protein>
<dbReference type="InterPro" id="IPR019076">
    <property type="entry name" value="Spore_lipoprot_YhcN/YlaJ-like"/>
</dbReference>
<keyword evidence="4" id="KW-1185">Reference proteome</keyword>
<dbReference type="Proteomes" id="UP000516160">
    <property type="component" value="Chromosome"/>
</dbReference>
<evidence type="ECO:0000256" key="1">
    <source>
        <dbReference type="SAM" id="MobiDB-lite"/>
    </source>
</evidence>
<accession>A0A7G9W451</accession>
<evidence type="ECO:0000256" key="2">
    <source>
        <dbReference type="SAM" id="SignalP"/>
    </source>
</evidence>
<keyword evidence="2" id="KW-0732">Signal</keyword>
<evidence type="ECO:0000313" key="3">
    <source>
        <dbReference type="EMBL" id="QNO13463.1"/>
    </source>
</evidence>
<feature type="compositionally biased region" description="Polar residues" evidence="1">
    <location>
        <begin position="70"/>
        <end position="91"/>
    </location>
</feature>
<feature type="compositionally biased region" description="Low complexity" evidence="1">
    <location>
        <begin position="53"/>
        <end position="69"/>
    </location>
</feature>
<evidence type="ECO:0000313" key="4">
    <source>
        <dbReference type="Proteomes" id="UP000516160"/>
    </source>
</evidence>
<name>A0A7G9W451_ALKCA</name>
<proteinExistence type="predicted"/>
<organism evidence="3 4">
    <name type="scientific">Alkalicella caledoniensis</name>
    <dbReference type="NCBI Taxonomy" id="2731377"/>
    <lineage>
        <taxon>Bacteria</taxon>
        <taxon>Bacillati</taxon>
        <taxon>Bacillota</taxon>
        <taxon>Clostridia</taxon>
        <taxon>Eubacteriales</taxon>
        <taxon>Proteinivoracaceae</taxon>
        <taxon>Alkalicella</taxon>
    </lineage>
</organism>
<dbReference type="AlphaFoldDB" id="A0A7G9W451"/>
<feature type="signal peptide" evidence="2">
    <location>
        <begin position="1"/>
        <end position="20"/>
    </location>
</feature>
<feature type="chain" id="PRO_5038831032" evidence="2">
    <location>
        <begin position="21"/>
        <end position="212"/>
    </location>
</feature>
<dbReference type="RefSeq" id="WP_213167131.1">
    <property type="nucleotide sequence ID" value="NZ_CP058559.1"/>
</dbReference>
<feature type="compositionally biased region" description="Pro residues" evidence="1">
    <location>
        <begin position="28"/>
        <end position="47"/>
    </location>
</feature>
<dbReference type="EMBL" id="CP058559">
    <property type="protein sequence ID" value="QNO13463.1"/>
    <property type="molecule type" value="Genomic_DNA"/>
</dbReference>
<sequence length="212" mass="22821">MNKTKIILVGMLILALALTAAGCRVAPRPEPAPSPAPAPTPNVPGPQTPDMQPVPGQPGTQQVPQQNPNWNAPGTTPGLPNQNVPNNDQAGLTQGTQVAERIADMVTDMEDVERATAVVMGNVAIIGVRMDGGNAQPRRGNRDNAGQREMEQEISRNVENEMNEINEAIVTTDPQIIERVENMSRNIAQGRPITDNFDELAEIVRRMAPTTN</sequence>
<dbReference type="PROSITE" id="PS51257">
    <property type="entry name" value="PROKAR_LIPOPROTEIN"/>
    <property type="match status" value="1"/>
</dbReference>